<dbReference type="Proteomes" id="UP001217485">
    <property type="component" value="Unassembled WGS sequence"/>
</dbReference>
<keyword evidence="5" id="KW-1185">Reference proteome</keyword>
<comment type="caution">
    <text evidence="4">The sequence shown here is derived from an EMBL/GenBank/DDBJ whole genome shotgun (WGS) entry which is preliminary data.</text>
</comment>
<dbReference type="InterPro" id="IPR007065">
    <property type="entry name" value="HPP"/>
</dbReference>
<dbReference type="InterPro" id="IPR058581">
    <property type="entry name" value="TM_HPP"/>
</dbReference>
<dbReference type="Pfam" id="PF04982">
    <property type="entry name" value="TM_HPP"/>
    <property type="match status" value="1"/>
</dbReference>
<dbReference type="PANTHER" id="PTHR33741">
    <property type="entry name" value="TRANSMEMBRANE PROTEIN DDB_G0269096-RELATED"/>
    <property type="match status" value="1"/>
</dbReference>
<name>A0ABT5BYG1_9BACT</name>
<dbReference type="PANTHER" id="PTHR33741:SF5">
    <property type="entry name" value="TRANSMEMBRANE PROTEIN DDB_G0269096-RELATED"/>
    <property type="match status" value="1"/>
</dbReference>
<feature type="transmembrane region" description="Helical" evidence="2">
    <location>
        <begin position="80"/>
        <end position="97"/>
    </location>
</feature>
<feature type="transmembrane region" description="Helical" evidence="2">
    <location>
        <begin position="104"/>
        <end position="125"/>
    </location>
</feature>
<protein>
    <submittedName>
        <fullName evidence="4">HPP family protein</fullName>
    </submittedName>
</protein>
<organism evidence="4 5">
    <name type="scientific">Sorangium atrum</name>
    <dbReference type="NCBI Taxonomy" id="2995308"/>
    <lineage>
        <taxon>Bacteria</taxon>
        <taxon>Pseudomonadati</taxon>
        <taxon>Myxococcota</taxon>
        <taxon>Polyangia</taxon>
        <taxon>Polyangiales</taxon>
        <taxon>Polyangiaceae</taxon>
        <taxon>Sorangium</taxon>
    </lineage>
</organism>
<dbReference type="InterPro" id="IPR046342">
    <property type="entry name" value="CBS_dom_sf"/>
</dbReference>
<evidence type="ECO:0000313" key="4">
    <source>
        <dbReference type="EMBL" id="MDC0678584.1"/>
    </source>
</evidence>
<evidence type="ECO:0000313" key="5">
    <source>
        <dbReference type="Proteomes" id="UP001217485"/>
    </source>
</evidence>
<keyword evidence="2" id="KW-1133">Transmembrane helix</keyword>
<evidence type="ECO:0000259" key="3">
    <source>
        <dbReference type="PROSITE" id="PS51371"/>
    </source>
</evidence>
<gene>
    <name evidence="4" type="ORF">POL72_12640</name>
</gene>
<feature type="domain" description="CBS" evidence="3">
    <location>
        <begin position="248"/>
        <end position="292"/>
    </location>
</feature>
<dbReference type="Gene3D" id="3.10.580.10">
    <property type="entry name" value="CBS-domain"/>
    <property type="match status" value="2"/>
</dbReference>
<dbReference type="EMBL" id="JAQNDK010000001">
    <property type="protein sequence ID" value="MDC0678584.1"/>
    <property type="molecule type" value="Genomic_DNA"/>
</dbReference>
<feature type="transmembrane region" description="Helical" evidence="2">
    <location>
        <begin position="27"/>
        <end position="48"/>
    </location>
</feature>
<feature type="transmembrane region" description="Helical" evidence="2">
    <location>
        <begin position="145"/>
        <end position="168"/>
    </location>
</feature>
<keyword evidence="2" id="KW-0812">Transmembrane</keyword>
<evidence type="ECO:0000256" key="2">
    <source>
        <dbReference type="SAM" id="Phobius"/>
    </source>
</evidence>
<dbReference type="PROSITE" id="PS51371">
    <property type="entry name" value="CBS"/>
    <property type="match status" value="2"/>
</dbReference>
<feature type="domain" description="CBS" evidence="3">
    <location>
        <begin position="301"/>
        <end position="363"/>
    </location>
</feature>
<proteinExistence type="predicted"/>
<keyword evidence="2" id="KW-0472">Membrane</keyword>
<evidence type="ECO:0000256" key="1">
    <source>
        <dbReference type="PROSITE-ProRule" id="PRU00703"/>
    </source>
</evidence>
<accession>A0ABT5BYG1</accession>
<dbReference type="Pfam" id="PF00571">
    <property type="entry name" value="CBS"/>
    <property type="match status" value="2"/>
</dbReference>
<feature type="transmembrane region" description="Helical" evidence="2">
    <location>
        <begin position="55"/>
        <end position="74"/>
    </location>
</feature>
<dbReference type="InterPro" id="IPR000644">
    <property type="entry name" value="CBS_dom"/>
</dbReference>
<dbReference type="RefSeq" id="WP_272095419.1">
    <property type="nucleotide sequence ID" value="NZ_JAQNDK010000001.1"/>
</dbReference>
<dbReference type="SMART" id="SM00116">
    <property type="entry name" value="CBS"/>
    <property type="match status" value="2"/>
</dbReference>
<reference evidence="4 5" key="1">
    <citation type="submission" date="2023-01" db="EMBL/GenBank/DDBJ databases">
        <title>Minimal conservation of predation-associated metabolite biosynthetic gene clusters underscores biosynthetic potential of Myxococcota including descriptions for ten novel species: Archangium lansinium sp. nov., Myxococcus landrumus sp. nov., Nannocystis bai.</title>
        <authorList>
            <person name="Ahearne A."/>
            <person name="Stevens C."/>
            <person name="Dowd S."/>
        </authorList>
    </citation>
    <scope>NUCLEOTIDE SEQUENCE [LARGE SCALE GENOMIC DNA]</scope>
    <source>
        <strain evidence="4 5">WIWO2</strain>
    </source>
</reference>
<sequence>MSFGVAGSSFLTRFQPMRTPLLVSERIYAAVGGLLGLLTTGVVMHACLGPTAHAPLLIAPIGASTVLVFGVPASPLAQPWSVLGGNVLAAVIGVTAARVIPDPLCAGAAAVALTIAVTSLLRCLHPPAGAVALTAVIGGPVVTSLGYHFALVPVAINSLLLVAAGLLFNNLVRRSYPHVVTLPVSPHGTADAPPELRVGFSPSDIDAALERLGTPLDVEREDLIALVRHVEEEAHRRLRGGLTCGEIMSRDLVTIHPDDPSALALRRLRERALRVLPVVDERGVVHGAIDVSIASVMPEATVRDLPSIYFETAGEDTPINELFQLLSRGRVHEALIVDAKMRLRGIVTQTDLLAVIGRAQLAKGSALVG</sequence>
<dbReference type="SUPFAM" id="SSF54631">
    <property type="entry name" value="CBS-domain pair"/>
    <property type="match status" value="1"/>
</dbReference>
<keyword evidence="1" id="KW-0129">CBS domain</keyword>